<evidence type="ECO:0000313" key="10">
    <source>
        <dbReference type="Proteomes" id="UP000542125"/>
    </source>
</evidence>
<proteinExistence type="predicted"/>
<dbReference type="NCBIfam" id="TIGR02963">
    <property type="entry name" value="xanthine_xdhA"/>
    <property type="match status" value="1"/>
</dbReference>
<dbReference type="EMBL" id="JACBYR010000001">
    <property type="protein sequence ID" value="NYE84561.1"/>
    <property type="molecule type" value="Genomic_DNA"/>
</dbReference>
<dbReference type="SUPFAM" id="SSF56176">
    <property type="entry name" value="FAD-binding/transporter-associated domain-like"/>
    <property type="match status" value="1"/>
</dbReference>
<evidence type="ECO:0000259" key="7">
    <source>
        <dbReference type="PROSITE" id="PS51085"/>
    </source>
</evidence>
<dbReference type="Pfam" id="PF00111">
    <property type="entry name" value="Fer2"/>
    <property type="match status" value="1"/>
</dbReference>
<feature type="domain" description="FAD-binding PCMH-type" evidence="8">
    <location>
        <begin position="263"/>
        <end position="449"/>
    </location>
</feature>
<keyword evidence="2" id="KW-0479">Metal-binding</keyword>
<dbReference type="InterPro" id="IPR036318">
    <property type="entry name" value="FAD-bd_PCMH-like_sf"/>
</dbReference>
<dbReference type="InterPro" id="IPR006058">
    <property type="entry name" value="2Fe2S_fd_BS"/>
</dbReference>
<dbReference type="InterPro" id="IPR036010">
    <property type="entry name" value="2Fe-2S_ferredoxin-like_sf"/>
</dbReference>
<dbReference type="Gene3D" id="1.10.150.120">
    <property type="entry name" value="[2Fe-2S]-binding domain"/>
    <property type="match status" value="1"/>
</dbReference>
<dbReference type="AlphaFoldDB" id="A0A7Y9IWY7"/>
<dbReference type="InterPro" id="IPR016167">
    <property type="entry name" value="FAD-bd_PCMH_sub1"/>
</dbReference>
<dbReference type="GO" id="GO:0004854">
    <property type="term" value="F:xanthine dehydrogenase activity"/>
    <property type="evidence" value="ECO:0007669"/>
    <property type="project" value="UniProtKB-EC"/>
</dbReference>
<keyword evidence="1" id="KW-0285">Flavoprotein</keyword>
<dbReference type="InterPro" id="IPR005107">
    <property type="entry name" value="CO_DH_flav_C"/>
</dbReference>
<keyword evidence="4 9" id="KW-0560">Oxidoreductase</keyword>
<accession>A0A7Y9IWY7</accession>
<dbReference type="Gene3D" id="3.30.465.10">
    <property type="match status" value="1"/>
</dbReference>
<sequence length="613" mass="63488">MTAASSDSSVNAASPSMSSPPASTSSSQHSAPSSASASGSERPIRFWLGDRQVSVDHAPPTLTLLEWMRERGGCASVKEGCAEGDCGACTVAVTDLDANGEPQVRAVNACIQFLGTLDGKAVQSAQDIATADALHPVQQAMVDCHGSQCGFCTPGFVMSMFALYETRRAAAGRGLGGNDSRQPGSDSSHEPGRDISRDDALRALSGNLCRCTGYRPIVDATRAMCAAPWQGPDMDLWKTRLAQVAADGDAIFASGADVAAQWPGHTAGRFYAPRSVSSLSAVLAERPQARIVAGSTDVGLWVTKQHRAVGDVVWLGAVQELQGMQSQPGDAVAAQVWGDGTPVLEIGAAVSLSDALDALLPHLPNCALYFDRFASTPIRNAGTLVGNLANGSPIGDCPPLMLTLGASLVLHRDGVERVVPLDDFYLGYQKNCLQAGEFVRAVRVPLPAGVVVHAWKVSKRLEQDISAVAVATAFRLTKGKVAAVRIGVGGMAAVPSRAPKTEAELLGLEVSEEGALATALQTLRNEFAPLDDLRASAAYRRQVAANLLQRSWLALQSATPPDAAGAVSSAATAATAATAASGAAPSTPSGRASSTHSVHSLADLSPILMEITP</sequence>
<dbReference type="SUPFAM" id="SSF47741">
    <property type="entry name" value="CO dehydrogenase ISP C-domain like"/>
    <property type="match status" value="1"/>
</dbReference>
<dbReference type="GO" id="GO:0071949">
    <property type="term" value="F:FAD binding"/>
    <property type="evidence" value="ECO:0007669"/>
    <property type="project" value="InterPro"/>
</dbReference>
<keyword evidence="5" id="KW-0408">Iron</keyword>
<dbReference type="Gene3D" id="3.10.20.30">
    <property type="match status" value="1"/>
</dbReference>
<evidence type="ECO:0000256" key="3">
    <source>
        <dbReference type="ARBA" id="ARBA00022827"/>
    </source>
</evidence>
<dbReference type="PROSITE" id="PS51387">
    <property type="entry name" value="FAD_PCMH"/>
    <property type="match status" value="1"/>
</dbReference>
<dbReference type="PANTHER" id="PTHR45444">
    <property type="entry name" value="XANTHINE DEHYDROGENASE"/>
    <property type="match status" value="1"/>
</dbReference>
<dbReference type="SMART" id="SM01092">
    <property type="entry name" value="CO_deh_flav_C"/>
    <property type="match status" value="1"/>
</dbReference>
<dbReference type="Pfam" id="PF03450">
    <property type="entry name" value="CO_deh_flav_C"/>
    <property type="match status" value="1"/>
</dbReference>
<reference evidence="9 10" key="1">
    <citation type="submission" date="2020-07" db="EMBL/GenBank/DDBJ databases">
        <title>Genomic Encyclopedia of Type Strains, Phase IV (KMG-V): Genome sequencing to study the core and pangenomes of soil and plant-associated prokaryotes.</title>
        <authorList>
            <person name="Whitman W."/>
        </authorList>
    </citation>
    <scope>NUCLEOTIDE SEQUENCE [LARGE SCALE GENOMIC DNA]</scope>
    <source>
        <strain evidence="9 10">SAS40</strain>
    </source>
</reference>
<dbReference type="PANTHER" id="PTHR45444:SF3">
    <property type="entry name" value="XANTHINE DEHYDROGENASE"/>
    <property type="match status" value="1"/>
</dbReference>
<evidence type="ECO:0000256" key="4">
    <source>
        <dbReference type="ARBA" id="ARBA00023002"/>
    </source>
</evidence>
<protein>
    <submittedName>
        <fullName evidence="9">Xanthine dehydrogenase small subunit</fullName>
        <ecNumber evidence="9">1.17.1.4</ecNumber>
    </submittedName>
</protein>
<dbReference type="RefSeq" id="WP_179588234.1">
    <property type="nucleotide sequence ID" value="NZ_JACBYR010000001.1"/>
</dbReference>
<dbReference type="InterPro" id="IPR016169">
    <property type="entry name" value="FAD-bd_PCMH_sub2"/>
</dbReference>
<dbReference type="Pfam" id="PF00941">
    <property type="entry name" value="FAD_binding_5"/>
    <property type="match status" value="1"/>
</dbReference>
<organism evidence="9 10">
    <name type="scientific">Pigmentiphaga litoralis</name>
    <dbReference type="NCBI Taxonomy" id="516702"/>
    <lineage>
        <taxon>Bacteria</taxon>
        <taxon>Pseudomonadati</taxon>
        <taxon>Pseudomonadota</taxon>
        <taxon>Betaproteobacteria</taxon>
        <taxon>Burkholderiales</taxon>
        <taxon>Alcaligenaceae</taxon>
        <taxon>Pigmentiphaga</taxon>
    </lineage>
</organism>
<dbReference type="PROSITE" id="PS00197">
    <property type="entry name" value="2FE2S_FER_1"/>
    <property type="match status" value="1"/>
</dbReference>
<evidence type="ECO:0000256" key="6">
    <source>
        <dbReference type="SAM" id="MobiDB-lite"/>
    </source>
</evidence>
<dbReference type="Gene3D" id="3.30.390.50">
    <property type="entry name" value="CO dehydrogenase flavoprotein, C-terminal domain"/>
    <property type="match status" value="1"/>
</dbReference>
<dbReference type="GO" id="GO:0051537">
    <property type="term" value="F:2 iron, 2 sulfur cluster binding"/>
    <property type="evidence" value="ECO:0007669"/>
    <property type="project" value="InterPro"/>
</dbReference>
<dbReference type="InterPro" id="IPR012675">
    <property type="entry name" value="Beta-grasp_dom_sf"/>
</dbReference>
<evidence type="ECO:0000256" key="1">
    <source>
        <dbReference type="ARBA" id="ARBA00022630"/>
    </source>
</evidence>
<dbReference type="InterPro" id="IPR036683">
    <property type="entry name" value="CO_DH_flav_C_dom_sf"/>
</dbReference>
<gene>
    <name evidence="9" type="ORF">FHW18_003832</name>
</gene>
<feature type="region of interest" description="Disordered" evidence="6">
    <location>
        <begin position="173"/>
        <end position="195"/>
    </location>
</feature>
<feature type="domain" description="2Fe-2S ferredoxin-type" evidence="7">
    <location>
        <begin position="42"/>
        <end position="128"/>
    </location>
</feature>
<evidence type="ECO:0000259" key="8">
    <source>
        <dbReference type="PROSITE" id="PS51387"/>
    </source>
</evidence>
<dbReference type="SUPFAM" id="SSF54292">
    <property type="entry name" value="2Fe-2S ferredoxin-like"/>
    <property type="match status" value="1"/>
</dbReference>
<dbReference type="InterPro" id="IPR002346">
    <property type="entry name" value="Mopterin_DH_FAD-bd"/>
</dbReference>
<dbReference type="InterPro" id="IPR016166">
    <property type="entry name" value="FAD-bd_PCMH"/>
</dbReference>
<evidence type="ECO:0000256" key="2">
    <source>
        <dbReference type="ARBA" id="ARBA00022723"/>
    </source>
</evidence>
<dbReference type="CDD" id="cd00207">
    <property type="entry name" value="fer2"/>
    <property type="match status" value="1"/>
</dbReference>
<dbReference type="Proteomes" id="UP000542125">
    <property type="component" value="Unassembled WGS sequence"/>
</dbReference>
<dbReference type="SUPFAM" id="SSF55447">
    <property type="entry name" value="CO dehydrogenase flavoprotein C-terminal domain-like"/>
    <property type="match status" value="1"/>
</dbReference>
<evidence type="ECO:0000313" key="9">
    <source>
        <dbReference type="EMBL" id="NYE84561.1"/>
    </source>
</evidence>
<dbReference type="EC" id="1.17.1.4" evidence="9"/>
<feature type="region of interest" description="Disordered" evidence="6">
    <location>
        <begin position="1"/>
        <end position="40"/>
    </location>
</feature>
<dbReference type="PROSITE" id="PS51085">
    <property type="entry name" value="2FE2S_FER_2"/>
    <property type="match status" value="1"/>
</dbReference>
<dbReference type="GO" id="GO:0005506">
    <property type="term" value="F:iron ion binding"/>
    <property type="evidence" value="ECO:0007669"/>
    <property type="project" value="InterPro"/>
</dbReference>
<keyword evidence="3" id="KW-0274">FAD</keyword>
<dbReference type="Pfam" id="PF01799">
    <property type="entry name" value="Fer2_2"/>
    <property type="match status" value="1"/>
</dbReference>
<comment type="caution">
    <text evidence="9">The sequence shown here is derived from an EMBL/GenBank/DDBJ whole genome shotgun (WGS) entry which is preliminary data.</text>
</comment>
<keyword evidence="10" id="KW-1185">Reference proteome</keyword>
<dbReference type="InterPro" id="IPR016208">
    <property type="entry name" value="Ald_Oxase/xanthine_DH-like"/>
</dbReference>
<dbReference type="InterPro" id="IPR001041">
    <property type="entry name" value="2Fe-2S_ferredoxin-type"/>
</dbReference>
<evidence type="ECO:0000256" key="5">
    <source>
        <dbReference type="ARBA" id="ARBA00023004"/>
    </source>
</evidence>
<dbReference type="Gene3D" id="3.30.43.10">
    <property type="entry name" value="Uridine Diphospho-n-acetylenolpyruvylglucosamine Reductase, domain 2"/>
    <property type="match status" value="1"/>
</dbReference>
<name>A0A7Y9IWY7_9BURK</name>
<dbReference type="InterPro" id="IPR014307">
    <property type="entry name" value="Xanthine_DH_ssu"/>
</dbReference>
<dbReference type="InterPro" id="IPR002888">
    <property type="entry name" value="2Fe-2S-bd"/>
</dbReference>
<dbReference type="InterPro" id="IPR036884">
    <property type="entry name" value="2Fe-2S-bd_dom_sf"/>
</dbReference>